<evidence type="ECO:0000256" key="1">
    <source>
        <dbReference type="ARBA" id="ARBA00008848"/>
    </source>
</evidence>
<name>A0A1I7XRS0_HETBA</name>
<evidence type="ECO:0000259" key="3">
    <source>
        <dbReference type="PROSITE" id="PS51329"/>
    </source>
</evidence>
<dbReference type="Gene3D" id="2.160.20.70">
    <property type="match status" value="1"/>
</dbReference>
<reference evidence="5" key="1">
    <citation type="submission" date="2016-11" db="UniProtKB">
        <authorList>
            <consortium name="WormBaseParasite"/>
        </authorList>
    </citation>
    <scope>IDENTIFICATION</scope>
</reference>
<dbReference type="InterPro" id="IPR012945">
    <property type="entry name" value="Tubulin-bd_cofactor_C_dom"/>
</dbReference>
<dbReference type="PANTHER" id="PTHR15440">
    <property type="entry name" value="XRP2 PROTEIN"/>
    <property type="match status" value="1"/>
</dbReference>
<dbReference type="WBParaSite" id="Hba_20221">
    <property type="protein sequence ID" value="Hba_20221"/>
    <property type="gene ID" value="Hba_20221"/>
</dbReference>
<dbReference type="Pfam" id="PF07986">
    <property type="entry name" value="TBCC"/>
    <property type="match status" value="1"/>
</dbReference>
<dbReference type="GO" id="GO:0006892">
    <property type="term" value="P:post-Golgi vesicle-mediated transport"/>
    <property type="evidence" value="ECO:0007669"/>
    <property type="project" value="TreeGrafter"/>
</dbReference>
<dbReference type="InterPro" id="IPR016098">
    <property type="entry name" value="CAP/MinC_C"/>
</dbReference>
<evidence type="ECO:0000256" key="2">
    <source>
        <dbReference type="ARBA" id="ARBA00022741"/>
    </source>
</evidence>
<sequence length="356" mass="40053">MRWFCCGRQLRSKREDQYKVTGKETEDALPTLNEPQFSWQSRRDLDMERFRMHDLDGAIEVRREVGGQPIAVENCKESVLIVLDHTATVTVDDCRDCLIVLGPCAGRREFLFALIITLFNIVFVRDCERCTVLVACQQLRTRDCRSLRLGLHCTTQPIIEGTKEAIFYPLALYYNTIKEDIRAAHLSVFNNNTATVHDFTPDKTVPNFKIINEVLVLAEHHNLALSSQGISTDVASSAIPVRRSGKGERFFVYAGQSEESDEVFLDRCMEFVRLISMNSDFCLISTQDIDLFKQGCSLPISTNSFVRLVVIELCGQPSELPSVLSAGGELSFLCVPQHDTTDFATALSHISQLSLS</sequence>
<keyword evidence="4" id="KW-1185">Reference proteome</keyword>
<accession>A0A1I7XRS0</accession>
<organism evidence="4 5">
    <name type="scientific">Heterorhabditis bacteriophora</name>
    <name type="common">Entomopathogenic nematode worm</name>
    <dbReference type="NCBI Taxonomy" id="37862"/>
    <lineage>
        <taxon>Eukaryota</taxon>
        <taxon>Metazoa</taxon>
        <taxon>Ecdysozoa</taxon>
        <taxon>Nematoda</taxon>
        <taxon>Chromadorea</taxon>
        <taxon>Rhabditida</taxon>
        <taxon>Rhabditina</taxon>
        <taxon>Rhabditomorpha</taxon>
        <taxon>Strongyloidea</taxon>
        <taxon>Heterorhabditidae</taxon>
        <taxon>Heterorhabditis</taxon>
    </lineage>
</organism>
<dbReference type="PROSITE" id="PS51329">
    <property type="entry name" value="C_CAP_COFACTOR_C"/>
    <property type="match status" value="1"/>
</dbReference>
<dbReference type="InterPro" id="IPR017901">
    <property type="entry name" value="C-CAP_CF_C-like"/>
</dbReference>
<feature type="domain" description="C-CAP/cofactor C-like" evidence="3">
    <location>
        <begin position="35"/>
        <end position="201"/>
    </location>
</feature>
<dbReference type="GO" id="GO:0000166">
    <property type="term" value="F:nucleotide binding"/>
    <property type="evidence" value="ECO:0007669"/>
    <property type="project" value="UniProtKB-KW"/>
</dbReference>
<dbReference type="GO" id="GO:0005929">
    <property type="term" value="C:cilium"/>
    <property type="evidence" value="ECO:0007669"/>
    <property type="project" value="TreeGrafter"/>
</dbReference>
<dbReference type="Proteomes" id="UP000095283">
    <property type="component" value="Unplaced"/>
</dbReference>
<keyword evidence="2" id="KW-0547">Nucleotide-binding</keyword>
<dbReference type="GO" id="GO:1990075">
    <property type="term" value="C:periciliary membrane compartment"/>
    <property type="evidence" value="ECO:0007669"/>
    <property type="project" value="TreeGrafter"/>
</dbReference>
<evidence type="ECO:0000313" key="4">
    <source>
        <dbReference type="Proteomes" id="UP000095283"/>
    </source>
</evidence>
<evidence type="ECO:0000313" key="5">
    <source>
        <dbReference type="WBParaSite" id="Hba_20221"/>
    </source>
</evidence>
<dbReference type="AlphaFoldDB" id="A0A1I7XRS0"/>
<dbReference type="GO" id="GO:0005096">
    <property type="term" value="F:GTPase activator activity"/>
    <property type="evidence" value="ECO:0007669"/>
    <property type="project" value="InterPro"/>
</dbReference>
<comment type="similarity">
    <text evidence="1">Belongs to the TBCC family.</text>
</comment>
<dbReference type="InterPro" id="IPR039093">
    <property type="entry name" value="XRP2"/>
</dbReference>
<dbReference type="SMART" id="SM00673">
    <property type="entry name" value="CARP"/>
    <property type="match status" value="2"/>
</dbReference>
<dbReference type="InterPro" id="IPR006599">
    <property type="entry name" value="CARP_motif"/>
</dbReference>
<dbReference type="PANTHER" id="PTHR15440:SF0">
    <property type="entry name" value="PROTEIN XRP2"/>
    <property type="match status" value="1"/>
</dbReference>
<protein>
    <submittedName>
        <fullName evidence="5">C-CAP/cofactor C-like domain-containing protein</fullName>
    </submittedName>
</protein>
<proteinExistence type="inferred from homology"/>